<reference evidence="1" key="2">
    <citation type="submission" date="2021-04" db="EMBL/GenBank/DDBJ databases">
        <authorList>
            <person name="Gilroy R."/>
        </authorList>
    </citation>
    <scope>NUCLEOTIDE SEQUENCE</scope>
    <source>
        <strain evidence="1">G4-2901</strain>
    </source>
</reference>
<proteinExistence type="predicted"/>
<dbReference type="InterPro" id="IPR000801">
    <property type="entry name" value="Esterase-like"/>
</dbReference>
<sequence length="284" mass="32925">MEKKIIFIFLFIIPLQLFSRSKVVSDSIFSNILKTSRNYSVYLPPSYQDDKKYPVLYLFHGMSQTDRDWLWRGHLQEVADRLIYSGEADEMVIIMPDAGGDIYKGFWNGYFNMPGWKYESFFFEELLPYVEKKYNVISDKSHRAVAGLSMGGGGATAYGLWYPDKFSSVYAMSALMDIPEFGAAKYDNTDDKLAILTRAVKERSCVKFVENANDQTKAELRTVEWFIDCGDDDFLLDRNIEFFHAMRNSGIGCQFRVRDGGHDWEYWHSALYMCLQFVSDGFKD</sequence>
<reference evidence="1" key="1">
    <citation type="journal article" date="2021" name="PeerJ">
        <title>Extensive microbial diversity within the chicken gut microbiome revealed by metagenomics and culture.</title>
        <authorList>
            <person name="Gilroy R."/>
            <person name="Ravi A."/>
            <person name="Getino M."/>
            <person name="Pursley I."/>
            <person name="Horton D.L."/>
            <person name="Alikhan N.F."/>
            <person name="Baker D."/>
            <person name="Gharbi K."/>
            <person name="Hall N."/>
            <person name="Watson M."/>
            <person name="Adriaenssens E.M."/>
            <person name="Foster-Nyarko E."/>
            <person name="Jarju S."/>
            <person name="Secka A."/>
            <person name="Antonio M."/>
            <person name="Oren A."/>
            <person name="Chaudhuri R.R."/>
            <person name="La Ragione R."/>
            <person name="Hildebrand F."/>
            <person name="Pallen M.J."/>
        </authorList>
    </citation>
    <scope>NUCLEOTIDE SEQUENCE</scope>
    <source>
        <strain evidence="1">G4-2901</strain>
    </source>
</reference>
<dbReference type="Proteomes" id="UP000783796">
    <property type="component" value="Unassembled WGS sequence"/>
</dbReference>
<dbReference type="Pfam" id="PF00756">
    <property type="entry name" value="Esterase"/>
    <property type="match status" value="1"/>
</dbReference>
<dbReference type="GO" id="GO:0016747">
    <property type="term" value="F:acyltransferase activity, transferring groups other than amino-acyl groups"/>
    <property type="evidence" value="ECO:0007669"/>
    <property type="project" value="TreeGrafter"/>
</dbReference>
<dbReference type="PANTHER" id="PTHR48098:SF1">
    <property type="entry name" value="DIACYLGLYCEROL ACYLTRANSFERASE_MYCOLYLTRANSFERASE AG85A"/>
    <property type="match status" value="1"/>
</dbReference>
<dbReference type="PANTHER" id="PTHR48098">
    <property type="entry name" value="ENTEROCHELIN ESTERASE-RELATED"/>
    <property type="match status" value="1"/>
</dbReference>
<evidence type="ECO:0000313" key="1">
    <source>
        <dbReference type="EMBL" id="MBU3837645.1"/>
    </source>
</evidence>
<dbReference type="InterPro" id="IPR029058">
    <property type="entry name" value="AB_hydrolase_fold"/>
</dbReference>
<accession>A0A948WWG2</accession>
<dbReference type="EMBL" id="JAHLFW010000046">
    <property type="protein sequence ID" value="MBU3837645.1"/>
    <property type="molecule type" value="Genomic_DNA"/>
</dbReference>
<comment type="caution">
    <text evidence="1">The sequence shown here is derived from an EMBL/GenBank/DDBJ whole genome shotgun (WGS) entry which is preliminary data.</text>
</comment>
<protein>
    <submittedName>
        <fullName evidence="1">Esterase family protein</fullName>
    </submittedName>
</protein>
<name>A0A948WWG2_9BACT</name>
<dbReference type="AlphaFoldDB" id="A0A948WWG2"/>
<gene>
    <name evidence="1" type="ORF">H9777_04870</name>
</gene>
<dbReference type="Gene3D" id="3.40.50.1820">
    <property type="entry name" value="alpha/beta hydrolase"/>
    <property type="match status" value="1"/>
</dbReference>
<evidence type="ECO:0000313" key="2">
    <source>
        <dbReference type="Proteomes" id="UP000783796"/>
    </source>
</evidence>
<dbReference type="SUPFAM" id="SSF53474">
    <property type="entry name" value="alpha/beta-Hydrolases"/>
    <property type="match status" value="1"/>
</dbReference>
<dbReference type="InterPro" id="IPR050583">
    <property type="entry name" value="Mycobacterial_A85_antigen"/>
</dbReference>
<organism evidence="1 2">
    <name type="scientific">Candidatus Phocaeicola faecigallinarum</name>
    <dbReference type="NCBI Taxonomy" id="2838732"/>
    <lineage>
        <taxon>Bacteria</taxon>
        <taxon>Pseudomonadati</taxon>
        <taxon>Bacteroidota</taxon>
        <taxon>Bacteroidia</taxon>
        <taxon>Bacteroidales</taxon>
        <taxon>Bacteroidaceae</taxon>
        <taxon>Phocaeicola</taxon>
    </lineage>
</organism>